<sequence length="338" mass="35652">MGTRADPRPDGPAPQTSVGAKVVENLSGRTVLVTGASSGIGLVVARELAASGARTLLACRSDERAAAALALIRAAHPSARVEYVRVDLANLESVEEAAAEIADRAGELDVLVNNAGVMTPPPGHTVDGFELQIGTNHLGHFALTGHLLPLLLTAERPRVVTVSSVAHRAAVRAELTDFKMLPRGSNWLGYNRSKLANLLFAFELDRRANGRLASLAAHPGVTRSELTARATGGSRPVFGPVFRRGAWLISQPTEQGARPIVFAATSSVALATQRPHGRGQERERDVVGRRYFGPRGFGGLRGAPAVAEPSGQALDRELAQRLWEASVAATGVQFAELG</sequence>
<dbReference type="InterPro" id="IPR036291">
    <property type="entry name" value="NAD(P)-bd_dom_sf"/>
</dbReference>
<protein>
    <submittedName>
        <fullName evidence="2">SDR family NAD(P)-dependent oxidoreductase</fullName>
    </submittedName>
</protein>
<evidence type="ECO:0000313" key="3">
    <source>
        <dbReference type="Proteomes" id="UP000675781"/>
    </source>
</evidence>
<dbReference type="InterPro" id="IPR002347">
    <property type="entry name" value="SDR_fam"/>
</dbReference>
<keyword evidence="1" id="KW-0560">Oxidoreductase</keyword>
<dbReference type="Proteomes" id="UP000675781">
    <property type="component" value="Unassembled WGS sequence"/>
</dbReference>
<name>A0A941EZC3_9ACTN</name>
<dbReference type="GO" id="GO:0016491">
    <property type="term" value="F:oxidoreductase activity"/>
    <property type="evidence" value="ECO:0007669"/>
    <property type="project" value="UniProtKB-KW"/>
</dbReference>
<evidence type="ECO:0000313" key="2">
    <source>
        <dbReference type="EMBL" id="MBR7839373.1"/>
    </source>
</evidence>
<dbReference type="Gene3D" id="3.40.50.720">
    <property type="entry name" value="NAD(P)-binding Rossmann-like Domain"/>
    <property type="match status" value="1"/>
</dbReference>
<evidence type="ECO:0000256" key="1">
    <source>
        <dbReference type="ARBA" id="ARBA00023002"/>
    </source>
</evidence>
<dbReference type="PRINTS" id="PR00081">
    <property type="entry name" value="GDHRDH"/>
</dbReference>
<dbReference type="PANTHER" id="PTHR43157:SF31">
    <property type="entry name" value="PHOSPHATIDYLINOSITOL-GLYCAN BIOSYNTHESIS CLASS F PROTEIN"/>
    <property type="match status" value="1"/>
</dbReference>
<comment type="caution">
    <text evidence="2">The sequence shown here is derived from an EMBL/GenBank/DDBJ whole genome shotgun (WGS) entry which is preliminary data.</text>
</comment>
<dbReference type="AlphaFoldDB" id="A0A941EZC3"/>
<gene>
    <name evidence="2" type="ORF">KDL01_39300</name>
</gene>
<accession>A0A941EZC3</accession>
<dbReference type="Pfam" id="PF00106">
    <property type="entry name" value="adh_short"/>
    <property type="match status" value="1"/>
</dbReference>
<dbReference type="PANTHER" id="PTHR43157">
    <property type="entry name" value="PHOSPHATIDYLINOSITOL-GLYCAN BIOSYNTHESIS CLASS F PROTEIN-RELATED"/>
    <property type="match status" value="1"/>
</dbReference>
<dbReference type="SUPFAM" id="SSF51735">
    <property type="entry name" value="NAD(P)-binding Rossmann-fold domains"/>
    <property type="match status" value="1"/>
</dbReference>
<dbReference type="RefSeq" id="WP_212533810.1">
    <property type="nucleotide sequence ID" value="NZ_JAGSOG010000435.1"/>
</dbReference>
<keyword evidence="3" id="KW-1185">Reference proteome</keyword>
<proteinExistence type="predicted"/>
<reference evidence="2" key="1">
    <citation type="submission" date="2021-04" db="EMBL/GenBank/DDBJ databases">
        <title>Genome based classification of Actinospica acidithermotolerans sp. nov., an actinobacterium isolated from an Indonesian hot spring.</title>
        <authorList>
            <person name="Kusuma A.B."/>
            <person name="Putra K.E."/>
            <person name="Nafisah S."/>
            <person name="Loh J."/>
            <person name="Nouioui I."/>
            <person name="Goodfellow M."/>
        </authorList>
    </citation>
    <scope>NUCLEOTIDE SEQUENCE</scope>
    <source>
        <strain evidence="2">CSCA 57</strain>
    </source>
</reference>
<organism evidence="2 3">
    <name type="scientific">Actinospica durhamensis</name>
    <dbReference type="NCBI Taxonomy" id="1508375"/>
    <lineage>
        <taxon>Bacteria</taxon>
        <taxon>Bacillati</taxon>
        <taxon>Actinomycetota</taxon>
        <taxon>Actinomycetes</taxon>
        <taxon>Catenulisporales</taxon>
        <taxon>Actinospicaceae</taxon>
        <taxon>Actinospica</taxon>
    </lineage>
</organism>
<dbReference type="EMBL" id="JAGSOG010000435">
    <property type="protein sequence ID" value="MBR7839373.1"/>
    <property type="molecule type" value="Genomic_DNA"/>
</dbReference>